<keyword evidence="2" id="KW-1185">Reference proteome</keyword>
<dbReference type="OrthoDB" id="6241467at2759"/>
<accession>A0A183ACD6</accession>
<reference evidence="1 2" key="2">
    <citation type="submission" date="2018-11" db="EMBL/GenBank/DDBJ databases">
        <authorList>
            <consortium name="Pathogen Informatics"/>
        </authorList>
    </citation>
    <scope>NUCLEOTIDE SEQUENCE [LARGE SCALE GENOMIC DNA]</scope>
    <source>
        <strain evidence="1 2">Egypt</strain>
    </source>
</reference>
<dbReference type="WBParaSite" id="ECPE_0000463301-mRNA-1">
    <property type="protein sequence ID" value="ECPE_0000463301-mRNA-1"/>
    <property type="gene ID" value="ECPE_0000463301"/>
</dbReference>
<evidence type="ECO:0000313" key="2">
    <source>
        <dbReference type="Proteomes" id="UP000272942"/>
    </source>
</evidence>
<organism evidence="3">
    <name type="scientific">Echinostoma caproni</name>
    <dbReference type="NCBI Taxonomy" id="27848"/>
    <lineage>
        <taxon>Eukaryota</taxon>
        <taxon>Metazoa</taxon>
        <taxon>Spiralia</taxon>
        <taxon>Lophotrochozoa</taxon>
        <taxon>Platyhelminthes</taxon>
        <taxon>Trematoda</taxon>
        <taxon>Digenea</taxon>
        <taxon>Plagiorchiida</taxon>
        <taxon>Echinostomata</taxon>
        <taxon>Echinostomatoidea</taxon>
        <taxon>Echinostomatidae</taxon>
        <taxon>Echinostoma</taxon>
    </lineage>
</organism>
<proteinExistence type="predicted"/>
<sequence>MLIIRFGPFCSKLRNSCTQNEHKRHEADQYRYESVPIFDIIDLEHASRHSIDVGDRVLVRDVWPVPICAKHTNISCRTMKHARYIPASVVMGPKQDGSVSAQSGRDQGSYCFLDSILLTMSLQVPSSSMAGVLVYDLRKLPGIYANNDIAKCANSSETSFWVKIAAPGSRAGCHKVTKDNVVWIPTAVFERITLEQLLPPEAREWVHRKTFLPGAYPNLSAPGYPDEHGLRAPYWRNLQAYHPTTYLQFKVGSETQVSKTKYCLDTVQLKI</sequence>
<dbReference type="Proteomes" id="UP000272942">
    <property type="component" value="Unassembled WGS sequence"/>
</dbReference>
<gene>
    <name evidence="1" type="ORF">ECPE_LOCUS4621</name>
</gene>
<dbReference type="EMBL" id="UZAN01041480">
    <property type="protein sequence ID" value="VDP73143.1"/>
    <property type="molecule type" value="Genomic_DNA"/>
</dbReference>
<evidence type="ECO:0000313" key="3">
    <source>
        <dbReference type="WBParaSite" id="ECPE_0000463301-mRNA-1"/>
    </source>
</evidence>
<name>A0A183ACD6_9TREM</name>
<reference evidence="3" key="1">
    <citation type="submission" date="2016-06" db="UniProtKB">
        <authorList>
            <consortium name="WormBaseParasite"/>
        </authorList>
    </citation>
    <scope>IDENTIFICATION</scope>
</reference>
<protein>
    <submittedName>
        <fullName evidence="3">Major sperm protein</fullName>
    </submittedName>
</protein>
<dbReference type="AlphaFoldDB" id="A0A183ACD6"/>
<evidence type="ECO:0000313" key="1">
    <source>
        <dbReference type="EMBL" id="VDP73143.1"/>
    </source>
</evidence>